<protein>
    <submittedName>
        <fullName evidence="2">Uncharacterized protein</fullName>
    </submittedName>
</protein>
<feature type="transmembrane region" description="Helical" evidence="1">
    <location>
        <begin position="71"/>
        <end position="94"/>
    </location>
</feature>
<feature type="transmembrane region" description="Helical" evidence="1">
    <location>
        <begin position="47"/>
        <end position="65"/>
    </location>
</feature>
<evidence type="ECO:0000256" key="1">
    <source>
        <dbReference type="SAM" id="Phobius"/>
    </source>
</evidence>
<keyword evidence="3" id="KW-1185">Reference proteome</keyword>
<evidence type="ECO:0000313" key="2">
    <source>
        <dbReference type="EMBL" id="MBC2396305.1"/>
    </source>
</evidence>
<proteinExistence type="predicted"/>
<keyword evidence="1" id="KW-1133">Transmembrane helix</keyword>
<reference evidence="2 3" key="1">
    <citation type="submission" date="2020-04" db="EMBL/GenBank/DDBJ databases">
        <title>Genomic insights into acetone-butanol-ethanol (ABE) fermentation by sequencing solventogenic clostridia strains.</title>
        <authorList>
            <person name="Brown S."/>
        </authorList>
    </citation>
    <scope>NUCLEOTIDE SEQUENCE [LARGE SCALE GENOMIC DNA]</scope>
    <source>
        <strain evidence="2 3">DJ011</strain>
    </source>
</reference>
<evidence type="ECO:0000313" key="3">
    <source>
        <dbReference type="Proteomes" id="UP000563151"/>
    </source>
</evidence>
<organism evidence="2 3">
    <name type="scientific">Clostridium tetanomorphum</name>
    <dbReference type="NCBI Taxonomy" id="1553"/>
    <lineage>
        <taxon>Bacteria</taxon>
        <taxon>Bacillati</taxon>
        <taxon>Bacillota</taxon>
        <taxon>Clostridia</taxon>
        <taxon>Eubacteriales</taxon>
        <taxon>Clostridiaceae</taxon>
        <taxon>Clostridium</taxon>
    </lineage>
</organism>
<gene>
    <name evidence="2" type="ORF">HGG79_00750</name>
</gene>
<keyword evidence="1" id="KW-0812">Transmembrane</keyword>
<dbReference type="AlphaFoldDB" id="A0A923E9E4"/>
<dbReference type="EMBL" id="JAAZWO010000001">
    <property type="protein sequence ID" value="MBC2396305.1"/>
    <property type="molecule type" value="Genomic_DNA"/>
</dbReference>
<dbReference type="Proteomes" id="UP000563151">
    <property type="component" value="Unassembled WGS sequence"/>
</dbReference>
<name>A0A923E9E4_CLOTT</name>
<accession>A0A923E9E4</accession>
<sequence>MKNKMVEKDERTTFIETVSYKLGYKFIAFALLVDASYRQRKFNEEPWDLFIIIIISGLVMAIYQYKQKILGIAWIKNIVLTLVIACVCIFLLVFC</sequence>
<keyword evidence="1" id="KW-0472">Membrane</keyword>
<comment type="caution">
    <text evidence="2">The sequence shown here is derived from an EMBL/GenBank/DDBJ whole genome shotgun (WGS) entry which is preliminary data.</text>
</comment>